<protein>
    <submittedName>
        <fullName evidence="1">Uncharacterized protein</fullName>
    </submittedName>
</protein>
<dbReference type="EMBL" id="LXQA011370803">
    <property type="protein sequence ID" value="MCI94936.1"/>
    <property type="molecule type" value="Genomic_DNA"/>
</dbReference>
<dbReference type="Proteomes" id="UP000265520">
    <property type="component" value="Unassembled WGS sequence"/>
</dbReference>
<keyword evidence="2" id="KW-1185">Reference proteome</keyword>
<proteinExistence type="predicted"/>
<comment type="caution">
    <text evidence="1">The sequence shown here is derived from an EMBL/GenBank/DDBJ whole genome shotgun (WGS) entry which is preliminary data.</text>
</comment>
<accession>A0A392W3G1</accession>
<name>A0A392W3G1_9FABA</name>
<sequence length="61" mass="6542">LLASPSRFAFLPPPFSAQNNLSPSVASRHDSTLMSRLTVSASCLSFKRFVATLSRGDTVSL</sequence>
<dbReference type="AlphaFoldDB" id="A0A392W3G1"/>
<feature type="non-terminal residue" evidence="1">
    <location>
        <position position="1"/>
    </location>
</feature>
<reference evidence="1 2" key="1">
    <citation type="journal article" date="2018" name="Front. Plant Sci.">
        <title>Red Clover (Trifolium pratense) and Zigzag Clover (T. medium) - A Picture of Genomic Similarities and Differences.</title>
        <authorList>
            <person name="Dluhosova J."/>
            <person name="Istvanek J."/>
            <person name="Nedelnik J."/>
            <person name="Repkova J."/>
        </authorList>
    </citation>
    <scope>NUCLEOTIDE SEQUENCE [LARGE SCALE GENOMIC DNA]</scope>
    <source>
        <strain evidence="2">cv. 10/8</strain>
        <tissue evidence="1">Leaf</tissue>
    </source>
</reference>
<evidence type="ECO:0000313" key="1">
    <source>
        <dbReference type="EMBL" id="MCI94936.1"/>
    </source>
</evidence>
<evidence type="ECO:0000313" key="2">
    <source>
        <dbReference type="Proteomes" id="UP000265520"/>
    </source>
</evidence>
<organism evidence="1 2">
    <name type="scientific">Trifolium medium</name>
    <dbReference type="NCBI Taxonomy" id="97028"/>
    <lineage>
        <taxon>Eukaryota</taxon>
        <taxon>Viridiplantae</taxon>
        <taxon>Streptophyta</taxon>
        <taxon>Embryophyta</taxon>
        <taxon>Tracheophyta</taxon>
        <taxon>Spermatophyta</taxon>
        <taxon>Magnoliopsida</taxon>
        <taxon>eudicotyledons</taxon>
        <taxon>Gunneridae</taxon>
        <taxon>Pentapetalae</taxon>
        <taxon>rosids</taxon>
        <taxon>fabids</taxon>
        <taxon>Fabales</taxon>
        <taxon>Fabaceae</taxon>
        <taxon>Papilionoideae</taxon>
        <taxon>50 kb inversion clade</taxon>
        <taxon>NPAAA clade</taxon>
        <taxon>Hologalegina</taxon>
        <taxon>IRL clade</taxon>
        <taxon>Trifolieae</taxon>
        <taxon>Trifolium</taxon>
    </lineage>
</organism>